<keyword evidence="2" id="KW-1185">Reference proteome</keyword>
<dbReference type="AlphaFoldDB" id="A0A919CGL3"/>
<reference evidence="1 2" key="1">
    <citation type="journal article" date="2014" name="Int. J. Syst. Evol. Microbiol.">
        <title>Complete genome sequence of Corynebacterium casei LMG S-19264T (=DSM 44701T), isolated from a smear-ripened cheese.</title>
        <authorList>
            <consortium name="US DOE Joint Genome Institute (JGI-PGF)"/>
            <person name="Walter F."/>
            <person name="Albersmeier A."/>
            <person name="Kalinowski J."/>
            <person name="Ruckert C."/>
        </authorList>
    </citation>
    <scope>NUCLEOTIDE SEQUENCE [LARGE SCALE GENOMIC DNA]</scope>
    <source>
        <strain evidence="1 2">KCTC 19473</strain>
    </source>
</reference>
<comment type="caution">
    <text evidence="1">The sequence shown here is derived from an EMBL/GenBank/DDBJ whole genome shotgun (WGS) entry which is preliminary data.</text>
</comment>
<organism evidence="1 2">
    <name type="scientific">Nocardiopsis kunsanensis</name>
    <dbReference type="NCBI Taxonomy" id="141693"/>
    <lineage>
        <taxon>Bacteria</taxon>
        <taxon>Bacillati</taxon>
        <taxon>Actinomycetota</taxon>
        <taxon>Actinomycetes</taxon>
        <taxon>Streptosporangiales</taxon>
        <taxon>Nocardiopsidaceae</taxon>
        <taxon>Nocardiopsis</taxon>
    </lineage>
</organism>
<gene>
    <name evidence="1" type="ORF">GCM10007147_15130</name>
</gene>
<evidence type="ECO:0000313" key="1">
    <source>
        <dbReference type="EMBL" id="GHD21572.1"/>
    </source>
</evidence>
<dbReference type="Proteomes" id="UP000654947">
    <property type="component" value="Unassembled WGS sequence"/>
</dbReference>
<accession>A0A919CGL3</accession>
<name>A0A919CGL3_9ACTN</name>
<dbReference type="EMBL" id="BMXL01000005">
    <property type="protein sequence ID" value="GHD21572.1"/>
    <property type="molecule type" value="Genomic_DNA"/>
</dbReference>
<sequence length="153" mass="17177">MEACPESDCALSAYHLGAHMTFDHEEFSGRKEEPKLDSLVAVMTGMVFSPGLPAHSVERLNAADELFGRLDVRLRAGEEPPLSWRVLGADDNEGRAFVTDRYDVLSEVLRTSGGATECRQALRKARREWGQLNETMKEGSAMPEPWWRSARRL</sequence>
<evidence type="ECO:0000313" key="2">
    <source>
        <dbReference type="Proteomes" id="UP000654947"/>
    </source>
</evidence>
<proteinExistence type="predicted"/>
<protein>
    <submittedName>
        <fullName evidence="1">Uncharacterized protein</fullName>
    </submittedName>
</protein>